<gene>
    <name evidence="4" type="ORF">G114_08045</name>
</gene>
<dbReference type="PANTHER" id="PTHR43022">
    <property type="entry name" value="PROTEIN SMF"/>
    <property type="match status" value="1"/>
</dbReference>
<dbReference type="eggNOG" id="COG0758">
    <property type="taxonomic scope" value="Bacteria"/>
</dbReference>
<dbReference type="GO" id="GO:0009294">
    <property type="term" value="P:DNA-mediated transformation"/>
    <property type="evidence" value="ECO:0007669"/>
    <property type="project" value="InterPro"/>
</dbReference>
<dbReference type="Gene3D" id="3.40.50.450">
    <property type="match status" value="1"/>
</dbReference>
<dbReference type="InterPro" id="IPR003488">
    <property type="entry name" value="DprA"/>
</dbReference>
<evidence type="ECO:0000259" key="2">
    <source>
        <dbReference type="Pfam" id="PF02481"/>
    </source>
</evidence>
<name>N9U267_9GAMM</name>
<dbReference type="PANTHER" id="PTHR43022:SF1">
    <property type="entry name" value="PROTEIN SMF"/>
    <property type="match status" value="1"/>
</dbReference>
<keyword evidence="5" id="KW-1185">Reference proteome</keyword>
<dbReference type="PATRIC" id="fig|1268237.3.peg.1584"/>
<comment type="caution">
    <text evidence="4">The sequence shown here is derived from an EMBL/GenBank/DDBJ whole genome shotgun (WGS) entry which is preliminary data.</text>
</comment>
<feature type="domain" description="Smf/DprA SLOG" evidence="2">
    <location>
        <begin position="80"/>
        <end position="289"/>
    </location>
</feature>
<dbReference type="InterPro" id="IPR041614">
    <property type="entry name" value="DprA_WH"/>
</dbReference>
<protein>
    <submittedName>
        <fullName evidence="4">DNA protecting protein DprA</fullName>
    </submittedName>
</protein>
<dbReference type="Gene3D" id="1.10.10.10">
    <property type="entry name" value="Winged helix-like DNA-binding domain superfamily/Winged helix DNA-binding domain"/>
    <property type="match status" value="1"/>
</dbReference>
<comment type="similarity">
    <text evidence="1">Belongs to the DprA/Smf family.</text>
</comment>
<proteinExistence type="inferred from homology"/>
<reference evidence="4 5" key="1">
    <citation type="journal article" date="2013" name="Genome Announc.">
        <title>Draft Genome Sequence of the Aeromonas diversa Type Strain.</title>
        <authorList>
            <person name="Farfan M."/>
            <person name="Spataro N."/>
            <person name="Sanglas A."/>
            <person name="Albarral V."/>
            <person name="Loren J.G."/>
            <person name="Bosch E."/>
            <person name="Fuste M.C."/>
        </authorList>
    </citation>
    <scope>NUCLEOTIDE SEQUENCE [LARGE SCALE GENOMIC DNA]</scope>
    <source>
        <strain evidence="4 5">2478-85</strain>
    </source>
</reference>
<dbReference type="InterPro" id="IPR057666">
    <property type="entry name" value="DrpA_SLOG"/>
</dbReference>
<dbReference type="SUPFAM" id="SSF102405">
    <property type="entry name" value="MCP/YpsA-like"/>
    <property type="match status" value="1"/>
</dbReference>
<dbReference type="Proteomes" id="UP000023775">
    <property type="component" value="Unassembled WGS sequence"/>
</dbReference>
<evidence type="ECO:0000256" key="1">
    <source>
        <dbReference type="ARBA" id="ARBA00006525"/>
    </source>
</evidence>
<dbReference type="AlphaFoldDB" id="N9U267"/>
<sequence length="365" mass="38977">MPHDDRLTHWLTLWALPGIGPVTAWKLLEEVGGNVATLRASPAETLSRWGLTRTQIQALHHPSTDPSALLAWCEAPHHHLLTPDHPCYPLRLRAIPAAPLLLWCIGEPERLMQPQLAMVGSRHPTHVGLEMARRLSGELVAAGMTITSGLALGIDGASHQAALAAGGSTVAVLGSGLERVYPRRHQALFEQILAEGGALVSEFEPTQGPLAEHFPRRNRIISGLSLGTLVVEAAEQSGSLITARFALEQGREVFAVPGTPMNPQAAGCNRLIQQGAKLVTSAADIVEELGWMSEGTPLSTVLRVEPKSRLPEAGLLDNVDYEVTSVDVVAARARLPVEAVLGQLIELELEGKVMAVAGGYVRRGG</sequence>
<dbReference type="EMBL" id="APVG01000016">
    <property type="protein sequence ID" value="ENY72469.1"/>
    <property type="molecule type" value="Genomic_DNA"/>
</dbReference>
<dbReference type="NCBIfam" id="TIGR00732">
    <property type="entry name" value="dprA"/>
    <property type="match status" value="1"/>
</dbReference>
<accession>N9U267</accession>
<evidence type="ECO:0000313" key="4">
    <source>
        <dbReference type="EMBL" id="ENY72469.1"/>
    </source>
</evidence>
<dbReference type="Pfam" id="PF17782">
    <property type="entry name" value="WHD_DprA"/>
    <property type="match status" value="1"/>
</dbReference>
<evidence type="ECO:0000313" key="5">
    <source>
        <dbReference type="Proteomes" id="UP000023775"/>
    </source>
</evidence>
<feature type="domain" description="DprA winged helix" evidence="3">
    <location>
        <begin position="311"/>
        <end position="359"/>
    </location>
</feature>
<dbReference type="Pfam" id="PF02481">
    <property type="entry name" value="DNA_processg_A"/>
    <property type="match status" value="1"/>
</dbReference>
<dbReference type="InterPro" id="IPR036388">
    <property type="entry name" value="WH-like_DNA-bd_sf"/>
</dbReference>
<organism evidence="4 5">
    <name type="scientific">Aeromonas diversa CDC 2478-85</name>
    <dbReference type="NCBI Taxonomy" id="1268237"/>
    <lineage>
        <taxon>Bacteria</taxon>
        <taxon>Pseudomonadati</taxon>
        <taxon>Pseudomonadota</taxon>
        <taxon>Gammaproteobacteria</taxon>
        <taxon>Aeromonadales</taxon>
        <taxon>Aeromonadaceae</taxon>
        <taxon>Aeromonas</taxon>
    </lineage>
</organism>
<evidence type="ECO:0000259" key="3">
    <source>
        <dbReference type="Pfam" id="PF17782"/>
    </source>
</evidence>